<dbReference type="Proteomes" id="UP000475249">
    <property type="component" value="Unassembled WGS sequence"/>
</dbReference>
<evidence type="ECO:0000256" key="1">
    <source>
        <dbReference type="SAM" id="SignalP"/>
    </source>
</evidence>
<dbReference type="PROSITE" id="PS50093">
    <property type="entry name" value="PKD"/>
    <property type="match status" value="3"/>
</dbReference>
<dbReference type="Pfam" id="PF18911">
    <property type="entry name" value="PKD_4"/>
    <property type="match status" value="3"/>
</dbReference>
<proteinExistence type="predicted"/>
<sequence length="1626" mass="181532">MKKLLFILGFCFCLSATAQIEVTNQCFGDVAFQFLSSESIWKIEWDFDDGNTLESENLAPVQHTYTETRIYTVSVRVLTSSGTRTETKTISIDILPEVNNWTVCSDNIDGSYNFNLAGKNDEILSGLPDNYVVSYHLNSQDANGNTGSQQNVNLFSNAPAKTIYARVQNQNNISCYNITTFDLIVNATPVAKEEVQNWTVCLNSDVKSYTFLLSNKNDEILDGQPSDKYIVSYHLNLQDAQGNANSEENVTVSIGDPEQTIHARIQNRNNANCYDTTSFNLSVHNNPVAKEDVENWTVCVDSDVDSYTFNLTDKNDEILDGQPADEYTVSYHLIPEDQGITSIDVSNSQEVYYRITNKDNTDCFVTDNFMLQVLKRPMDFKNIVVCHEGETDPYTFNLEDALPFGSSDNEYSVSYFETTQDALDNNNPINGTIYQTNETVKWLYARVTHDQSDSCYEVKKFQLFVNFSPKPNLQETYVICPDSPDLTLNGGDFDSWVWRKIENGEIISEYNSRNIEIKDIEDFGNYSLTVMQSQHEKVCVNTVYFEVVPSDVPETLSVSTSGSSDEITLTITATGTGNFEYSIDGNTYQPSNIFQISPGVHTVYVRDPSECRTLTEEVTVFPMEIEVNQCGNTTGFQVSSSETIQSILWDFGDGNTSTEDKPTHTYNAFGDYAVSAEVTTLNGTRTEKKDITTYAKPRAPAEEKVWLECDDDYDGFYTFILTDKNDEILDGQLPDKYTLSYHSSLDDAQKGQEAITDIGVSNSQEVFYRIANDNNTDCFVTGNMTLKVLNRPVNAKNIVVCDNGETGPYTFNLEDVLPYGSSDSEYSVSYFETSQDAFYNQNPINGTTYQTDQLQKKLYARVTHKQSDGCFDVKEFQLFVNSSPQPNLQETYFICPDGPGLSLDGGDFESLVWETESGGIISANRTVQIQDAGKYFLTAIHTENGIACENTVGFEVINSGAPETLSVSTSGSSDEIILTITATGTGDLEYSIDGNTYQPNNVFQISPGEYTVYVRDASECRTLTEEVTVYPLEIEVNQCGYTAEFQVSSGETIQNILWNFGDGNTSVEEKPTHTYNAFGDYTVSVEVTTLNGTRTEKMDITIDSPPLAPSHSIANVALCMVDNEIFRLSDKDDEILDGQSPTEYAISYHSSLDDAQNGRNAITEPYTNNNRFETIHARIYTVENPACYDVTDFELTIKKAPKLLVVGDLIACDSDGQYEFNLAIKNTEILGNQQEPAQFNISYHSSREDAVADADALALNYTNTDPTETLFFRIENSTYAECFEVGSFALQVIDEVTAGTANDISVCDISNDGIYTFDLTTQNDKILGDQQEASKFNITYHTSWEDADSGAEPLDNPKTFSNTAPYQQTIYARVENRENAHCYSTSSFQLFVNPLPQLNLEETYFICPDSQGLSLDGGDFDRWIWETENGEIIILNRSVVIQDPGKYFLTAMQTQNGISCEKTVGFEVIRTGAPETLSVSTSGFSDVITLTITATGTGELEYSVDGHNYQSNNVFKIFPGLYTVYVRDPLSCRILTEEVAAVGYQKFFTPNGDGIHEYWNIIGAEGIPDATTAIYDQYGKLMQRIPTTSKGWDGSYLGNPSPANDYWFKFEYQNGKVLSGHFTLKR</sequence>
<dbReference type="Pfam" id="PF13585">
    <property type="entry name" value="CHU_C"/>
    <property type="match status" value="1"/>
</dbReference>
<dbReference type="SUPFAM" id="SSF49299">
    <property type="entry name" value="PKD domain"/>
    <property type="match status" value="3"/>
</dbReference>
<dbReference type="InterPro" id="IPR026341">
    <property type="entry name" value="T9SS_type_B"/>
</dbReference>
<feature type="domain" description="PKD" evidence="2">
    <location>
        <begin position="1058"/>
        <end position="1102"/>
    </location>
</feature>
<dbReference type="InterPro" id="IPR000601">
    <property type="entry name" value="PKD_dom"/>
</dbReference>
<dbReference type="RefSeq" id="WP_161433547.1">
    <property type="nucleotide sequence ID" value="NZ_WXYO01000001.1"/>
</dbReference>
<accession>A0A6L9E7P4</accession>
<protein>
    <submittedName>
        <fullName evidence="3">T9SS type B sorting domain-containing protein</fullName>
    </submittedName>
</protein>
<feature type="signal peptide" evidence="1">
    <location>
        <begin position="1"/>
        <end position="18"/>
    </location>
</feature>
<dbReference type="NCBIfam" id="TIGR04131">
    <property type="entry name" value="Bac_Flav_CTERM"/>
    <property type="match status" value="1"/>
</dbReference>
<reference evidence="3 4" key="1">
    <citation type="submission" date="2020-01" db="EMBL/GenBank/DDBJ databases">
        <title>Bacteria diversity of Porities sp.</title>
        <authorList>
            <person name="Wang G."/>
        </authorList>
    </citation>
    <scope>NUCLEOTIDE SEQUENCE [LARGE SCALE GENOMIC DNA]</scope>
    <source>
        <strain evidence="3 4">R33</strain>
    </source>
</reference>
<evidence type="ECO:0000313" key="3">
    <source>
        <dbReference type="EMBL" id="NAS10756.1"/>
    </source>
</evidence>
<gene>
    <name evidence="3" type="ORF">GTQ38_02005</name>
</gene>
<evidence type="ECO:0000313" key="4">
    <source>
        <dbReference type="Proteomes" id="UP000475249"/>
    </source>
</evidence>
<name>A0A6L9E7P4_9FLAO</name>
<organism evidence="3 4">
    <name type="scientific">Poritiphilus flavus</name>
    <dbReference type="NCBI Taxonomy" id="2697053"/>
    <lineage>
        <taxon>Bacteria</taxon>
        <taxon>Pseudomonadati</taxon>
        <taxon>Bacteroidota</taxon>
        <taxon>Flavobacteriia</taxon>
        <taxon>Flavobacteriales</taxon>
        <taxon>Flavobacteriaceae</taxon>
        <taxon>Poritiphilus</taxon>
    </lineage>
</organism>
<dbReference type="InterPro" id="IPR022409">
    <property type="entry name" value="PKD/Chitinase_dom"/>
</dbReference>
<keyword evidence="4" id="KW-1185">Reference proteome</keyword>
<feature type="chain" id="PRO_5026664098" evidence="1">
    <location>
        <begin position="19"/>
        <end position="1626"/>
    </location>
</feature>
<evidence type="ECO:0000259" key="2">
    <source>
        <dbReference type="PROSITE" id="PS50093"/>
    </source>
</evidence>
<dbReference type="Gene3D" id="2.60.40.10">
    <property type="entry name" value="Immunoglobulins"/>
    <property type="match status" value="3"/>
</dbReference>
<keyword evidence="1" id="KW-0732">Signal</keyword>
<dbReference type="EMBL" id="WXYO01000001">
    <property type="protein sequence ID" value="NAS10756.1"/>
    <property type="molecule type" value="Genomic_DNA"/>
</dbReference>
<dbReference type="InterPro" id="IPR013783">
    <property type="entry name" value="Ig-like_fold"/>
</dbReference>
<dbReference type="InterPro" id="IPR035986">
    <property type="entry name" value="PKD_dom_sf"/>
</dbReference>
<feature type="domain" description="PKD" evidence="2">
    <location>
        <begin position="44"/>
        <end position="92"/>
    </location>
</feature>
<dbReference type="SMART" id="SM00089">
    <property type="entry name" value="PKD"/>
    <property type="match status" value="3"/>
</dbReference>
<comment type="caution">
    <text evidence="3">The sequence shown here is derived from an EMBL/GenBank/DDBJ whole genome shotgun (WGS) entry which is preliminary data.</text>
</comment>
<dbReference type="CDD" id="cd00146">
    <property type="entry name" value="PKD"/>
    <property type="match status" value="3"/>
</dbReference>
<feature type="domain" description="PKD" evidence="2">
    <location>
        <begin position="649"/>
        <end position="692"/>
    </location>
</feature>